<evidence type="ECO:0000256" key="1">
    <source>
        <dbReference type="ARBA" id="ARBA00004533"/>
    </source>
</evidence>
<protein>
    <submittedName>
        <fullName evidence="8">KDO2-lipid IV(A) lauroyltransferase</fullName>
    </submittedName>
</protein>
<dbReference type="GO" id="GO:0009247">
    <property type="term" value="P:glycolipid biosynthetic process"/>
    <property type="evidence" value="ECO:0007669"/>
    <property type="project" value="UniProtKB-ARBA"/>
</dbReference>
<dbReference type="Proteomes" id="UP000184368">
    <property type="component" value="Unassembled WGS sequence"/>
</dbReference>
<dbReference type="InterPro" id="IPR004960">
    <property type="entry name" value="LipA_acyltrans"/>
</dbReference>
<keyword evidence="9" id="KW-1185">Reference proteome</keyword>
<dbReference type="STRING" id="1302690.BUE76_19980"/>
<evidence type="ECO:0000256" key="7">
    <source>
        <dbReference type="SAM" id="Phobius"/>
    </source>
</evidence>
<dbReference type="OrthoDB" id="9801955at2"/>
<dbReference type="PANTHER" id="PTHR30606">
    <property type="entry name" value="LIPID A BIOSYNTHESIS LAUROYL ACYLTRANSFERASE"/>
    <property type="match status" value="1"/>
</dbReference>
<evidence type="ECO:0000256" key="6">
    <source>
        <dbReference type="ARBA" id="ARBA00023315"/>
    </source>
</evidence>
<evidence type="ECO:0000256" key="2">
    <source>
        <dbReference type="ARBA" id="ARBA00022475"/>
    </source>
</evidence>
<comment type="subcellular location">
    <subcellularLocation>
        <location evidence="1">Cell inner membrane</location>
    </subcellularLocation>
</comment>
<evidence type="ECO:0000256" key="3">
    <source>
        <dbReference type="ARBA" id="ARBA00022519"/>
    </source>
</evidence>
<dbReference type="GO" id="GO:0016746">
    <property type="term" value="F:acyltransferase activity"/>
    <property type="evidence" value="ECO:0007669"/>
    <property type="project" value="UniProtKB-KW"/>
</dbReference>
<feature type="transmembrane region" description="Helical" evidence="7">
    <location>
        <begin position="6"/>
        <end position="31"/>
    </location>
</feature>
<accession>A0A1M5DQA7</accession>
<evidence type="ECO:0000313" key="8">
    <source>
        <dbReference type="EMBL" id="SHF69218.1"/>
    </source>
</evidence>
<dbReference type="CDD" id="cd07984">
    <property type="entry name" value="LPLAT_LABLAT-like"/>
    <property type="match status" value="1"/>
</dbReference>
<keyword evidence="2" id="KW-1003">Cell membrane</keyword>
<dbReference type="Pfam" id="PF03279">
    <property type="entry name" value="Lip_A_acyltrans"/>
    <property type="match status" value="1"/>
</dbReference>
<dbReference type="PANTHER" id="PTHR30606:SF10">
    <property type="entry name" value="PHOSPHATIDYLINOSITOL MANNOSIDE ACYLTRANSFERASE"/>
    <property type="match status" value="1"/>
</dbReference>
<dbReference type="AlphaFoldDB" id="A0A1M5DQA7"/>
<evidence type="ECO:0000256" key="5">
    <source>
        <dbReference type="ARBA" id="ARBA00023136"/>
    </source>
</evidence>
<keyword evidence="3" id="KW-0997">Cell inner membrane</keyword>
<dbReference type="RefSeq" id="WP_073044534.1">
    <property type="nucleotide sequence ID" value="NZ_FQUO01000011.1"/>
</dbReference>
<organism evidence="8 9">
    <name type="scientific">Cnuella takakiae</name>
    <dbReference type="NCBI Taxonomy" id="1302690"/>
    <lineage>
        <taxon>Bacteria</taxon>
        <taxon>Pseudomonadati</taxon>
        <taxon>Bacteroidota</taxon>
        <taxon>Chitinophagia</taxon>
        <taxon>Chitinophagales</taxon>
        <taxon>Chitinophagaceae</taxon>
        <taxon>Cnuella</taxon>
    </lineage>
</organism>
<keyword evidence="4 8" id="KW-0808">Transferase</keyword>
<gene>
    <name evidence="8" type="ORF">SAMN05444008_11142</name>
</gene>
<evidence type="ECO:0000256" key="4">
    <source>
        <dbReference type="ARBA" id="ARBA00022679"/>
    </source>
</evidence>
<dbReference type="EMBL" id="FQUO01000011">
    <property type="protein sequence ID" value="SHF69218.1"/>
    <property type="molecule type" value="Genomic_DNA"/>
</dbReference>
<name>A0A1M5DQA7_9BACT</name>
<keyword evidence="7" id="KW-1133">Transmembrane helix</keyword>
<keyword evidence="5 7" id="KW-0472">Membrane</keyword>
<reference evidence="8 9" key="1">
    <citation type="submission" date="2016-11" db="EMBL/GenBank/DDBJ databases">
        <authorList>
            <person name="Jaros S."/>
            <person name="Januszkiewicz K."/>
            <person name="Wedrychowicz H."/>
        </authorList>
    </citation>
    <scope>NUCLEOTIDE SEQUENCE [LARGE SCALE GENOMIC DNA]</scope>
    <source>
        <strain evidence="8 9">DSM 26897</strain>
    </source>
</reference>
<keyword evidence="7" id="KW-0812">Transmembrane</keyword>
<sequence>MYYVVYGFLYLLSLLPLRVLHLLSDFFYVIIYHLAGYRKKVVLQNLAIAFPQKTEAERKAIAGRFYRNFCDTFIEMIKLLSASNGFINRHFVFDKKVFDELYAKGKRCQIHLGHNFNWEVGNLAVALNIPHTFLGVYAPLGNKVFDRLIRKLRSRTGSVLLPATEMRTALMPWRNQLYALGLIADQNPSNPSKAFWVPFFGKPTAFFSGPENGARLADIPVVFCYFTKVKRGYYKGDFFLAEEHPAALPKGVLTYRYIQFLERVISESPDMWLWSHRRWKHEWRPEYGMVGENGLVKERVKG</sequence>
<proteinExistence type="predicted"/>
<keyword evidence="6" id="KW-0012">Acyltransferase</keyword>
<dbReference type="GO" id="GO:0005886">
    <property type="term" value="C:plasma membrane"/>
    <property type="evidence" value="ECO:0007669"/>
    <property type="project" value="UniProtKB-SubCell"/>
</dbReference>
<evidence type="ECO:0000313" key="9">
    <source>
        <dbReference type="Proteomes" id="UP000184368"/>
    </source>
</evidence>